<keyword evidence="5" id="KW-0862">Zinc</keyword>
<organism evidence="9 10">
    <name type="scientific">Hymenoscyphus fraxineus</name>
    <dbReference type="NCBI Taxonomy" id="746836"/>
    <lineage>
        <taxon>Eukaryota</taxon>
        <taxon>Fungi</taxon>
        <taxon>Dikarya</taxon>
        <taxon>Ascomycota</taxon>
        <taxon>Pezizomycotina</taxon>
        <taxon>Leotiomycetes</taxon>
        <taxon>Helotiales</taxon>
        <taxon>Helotiaceae</taxon>
        <taxon>Hymenoscyphus</taxon>
    </lineage>
</organism>
<feature type="chain" id="PRO_5040423248" description="Peptidase M48 domain-containing protein" evidence="7">
    <location>
        <begin position="20"/>
        <end position="865"/>
    </location>
</feature>
<evidence type="ECO:0000256" key="6">
    <source>
        <dbReference type="ARBA" id="ARBA00023049"/>
    </source>
</evidence>
<dbReference type="PANTHER" id="PTHR40616:SF1">
    <property type="entry name" value="LINALOOL DEHYDRATASE_ISOMERASE DOMAIN-CONTAINING PROTEIN"/>
    <property type="match status" value="1"/>
</dbReference>
<protein>
    <recommendedName>
        <fullName evidence="8">Peptidase M48 domain-containing protein</fullName>
    </recommendedName>
</protein>
<dbReference type="OrthoDB" id="2580323at2759"/>
<evidence type="ECO:0000256" key="4">
    <source>
        <dbReference type="ARBA" id="ARBA00022801"/>
    </source>
</evidence>
<accession>A0A9N9KPP2</accession>
<dbReference type="InterPro" id="IPR001915">
    <property type="entry name" value="Peptidase_M48"/>
</dbReference>
<keyword evidence="6" id="KW-0482">Metalloprotease</keyword>
<keyword evidence="3" id="KW-0479">Metal-binding</keyword>
<dbReference type="GO" id="GO:0004222">
    <property type="term" value="F:metalloendopeptidase activity"/>
    <property type="evidence" value="ECO:0007669"/>
    <property type="project" value="InterPro"/>
</dbReference>
<dbReference type="Pfam" id="PF01435">
    <property type="entry name" value="Peptidase_M48"/>
    <property type="match status" value="1"/>
</dbReference>
<evidence type="ECO:0000259" key="8">
    <source>
        <dbReference type="Pfam" id="PF01435"/>
    </source>
</evidence>
<keyword evidence="10" id="KW-1185">Reference proteome</keyword>
<evidence type="ECO:0000256" key="2">
    <source>
        <dbReference type="ARBA" id="ARBA00022670"/>
    </source>
</evidence>
<comment type="cofactor">
    <cofactor evidence="1">
        <name>Zn(2+)</name>
        <dbReference type="ChEBI" id="CHEBI:29105"/>
    </cofactor>
</comment>
<comment type="caution">
    <text evidence="9">The sequence shown here is derived from an EMBL/GenBank/DDBJ whole genome shotgun (WGS) entry which is preliminary data.</text>
</comment>
<dbReference type="PANTHER" id="PTHR40616">
    <property type="entry name" value="LINALOOL DEHYDRATASE_ISOMERASE DOMAIN-CONTAINING PROTEIN"/>
    <property type="match status" value="1"/>
</dbReference>
<keyword evidence="4" id="KW-0378">Hydrolase</keyword>
<sequence>MLFARNVLPLALLPAGALCTTSYVESMPLNAQGLLNESMAWMDNFYDPAAGYLYDVSASSALRHETRSSAWYAVGLLARNEGEDVQEALKILTNVVDGQFINPEDQWYGNYQKQPEEPIVGSKYYPKNIYNSWDPNWRGFVGTTIIVGLEEFGHLIPENTTAYLLESLHNATVGDSYRVGGVDDDNLYPAYSNPSIMRAFVSGWTGRRLNDSNMTIAGENYAKELVTLFERANTLSEFNSGTYTGVSLWALTLWAKYLPTDSIMGEKAPTMIRHTWESVAQLWNPNLKNVAGPWDRSYGYDMNRYVSLLALHLWNIVGKDKSSLISKPQVMSHSADFAYAPLFAILAEFHSTLVPQAVVSALTNFTGEHTFTSSTFSPPFDVYPRNITAWLDEKITIGAETFNETVIGGPATSRDSFNPALIQWDTGNGIGWITYRTSVPSMIAVASPGQLNLTYPYGTASSTFSLLVSPFAMKKDIVGWEDVQGLNVTVSGNVDSNFTLGYAGAYGGAYSTVNDFEFWNFTYSMPQNFTGLPNLVLNVELADGSPEKGRPPPECDSRGASVQLFSWNIKPGVTTNFAIRETIMASRARLRTVYVYPRPSLITQRRHRIYGQSRTLFQKDGTIPYLSTTILDLKRSFTKLLEVTKEEITATGGARPRRHVTPDMVIQNLKSEYSRNRSRPASLITNEGDENVKRVWNIFDDLRAEIRDEYHVEWRVLVFRTASEYRHAKLIHLLGGPRLVVVTTGHELSHLINEHTAKQYAIFKDLTNEERDQMRFEQEYIADKLGATMAAKAGYDPRGARQALRMFQIYDLREFQGKARPLQSVGLRTHPPLADRLAAAERFMPAALEEYKIARGFTEHAEKTI</sequence>
<feature type="signal peptide" evidence="7">
    <location>
        <begin position="1"/>
        <end position="19"/>
    </location>
</feature>
<evidence type="ECO:0000256" key="1">
    <source>
        <dbReference type="ARBA" id="ARBA00001947"/>
    </source>
</evidence>
<dbReference type="GO" id="GO:0006508">
    <property type="term" value="P:proteolysis"/>
    <property type="evidence" value="ECO:0007669"/>
    <property type="project" value="UniProtKB-KW"/>
</dbReference>
<name>A0A9N9KPP2_9HELO</name>
<evidence type="ECO:0000313" key="9">
    <source>
        <dbReference type="EMBL" id="CAG8951071.1"/>
    </source>
</evidence>
<keyword evidence="7" id="KW-0732">Signal</keyword>
<evidence type="ECO:0000313" key="10">
    <source>
        <dbReference type="Proteomes" id="UP000696280"/>
    </source>
</evidence>
<dbReference type="GO" id="GO:0046872">
    <property type="term" value="F:metal ion binding"/>
    <property type="evidence" value="ECO:0007669"/>
    <property type="project" value="UniProtKB-KW"/>
</dbReference>
<evidence type="ECO:0000256" key="7">
    <source>
        <dbReference type="SAM" id="SignalP"/>
    </source>
</evidence>
<feature type="domain" description="Peptidase M48" evidence="8">
    <location>
        <begin position="777"/>
        <end position="841"/>
    </location>
</feature>
<dbReference type="Proteomes" id="UP000696280">
    <property type="component" value="Unassembled WGS sequence"/>
</dbReference>
<evidence type="ECO:0000256" key="3">
    <source>
        <dbReference type="ARBA" id="ARBA00022723"/>
    </source>
</evidence>
<gene>
    <name evidence="9" type="ORF">HYFRA_00006469</name>
</gene>
<evidence type="ECO:0000256" key="5">
    <source>
        <dbReference type="ARBA" id="ARBA00022833"/>
    </source>
</evidence>
<dbReference type="EMBL" id="CAJVRL010000039">
    <property type="protein sequence ID" value="CAG8951071.1"/>
    <property type="molecule type" value="Genomic_DNA"/>
</dbReference>
<reference evidence="9" key="1">
    <citation type="submission" date="2021-07" db="EMBL/GenBank/DDBJ databases">
        <authorList>
            <person name="Durling M."/>
        </authorList>
    </citation>
    <scope>NUCLEOTIDE SEQUENCE</scope>
</reference>
<dbReference type="AlphaFoldDB" id="A0A9N9KPP2"/>
<keyword evidence="2" id="KW-0645">Protease</keyword>
<proteinExistence type="predicted"/>